<dbReference type="InterPro" id="IPR012340">
    <property type="entry name" value="NA-bd_OB-fold"/>
</dbReference>
<keyword evidence="10" id="KW-0347">Helicase</keyword>
<evidence type="ECO:0000256" key="10">
    <source>
        <dbReference type="ARBA" id="ARBA00022806"/>
    </source>
</evidence>
<evidence type="ECO:0000256" key="12">
    <source>
        <dbReference type="ARBA" id="ARBA00022840"/>
    </source>
</evidence>
<gene>
    <name evidence="18" type="ORF">IE077_001063</name>
</gene>
<protein>
    <recommendedName>
        <fullName evidence="4">DNA replication licensing factor MCM2</fullName>
        <ecNumber evidence="3">3.6.4.12</ecNumber>
    </recommendedName>
</protein>
<evidence type="ECO:0000256" key="8">
    <source>
        <dbReference type="ARBA" id="ARBA00022771"/>
    </source>
</evidence>
<comment type="similarity">
    <text evidence="2">Belongs to the MCM family.</text>
</comment>
<evidence type="ECO:0000313" key="18">
    <source>
        <dbReference type="EMBL" id="KAF8819402.1"/>
    </source>
</evidence>
<evidence type="ECO:0000256" key="1">
    <source>
        <dbReference type="ARBA" id="ARBA00004123"/>
    </source>
</evidence>
<evidence type="ECO:0000256" key="2">
    <source>
        <dbReference type="ARBA" id="ARBA00008010"/>
    </source>
</evidence>
<dbReference type="InterPro" id="IPR027417">
    <property type="entry name" value="P-loop_NTPase"/>
</dbReference>
<dbReference type="InterPro" id="IPR033762">
    <property type="entry name" value="MCM_OB"/>
</dbReference>
<evidence type="ECO:0000256" key="7">
    <source>
        <dbReference type="ARBA" id="ARBA00022741"/>
    </source>
</evidence>
<dbReference type="PROSITE" id="PS00847">
    <property type="entry name" value="MCM_1"/>
    <property type="match status" value="1"/>
</dbReference>
<evidence type="ECO:0000259" key="17">
    <source>
        <dbReference type="PROSITE" id="PS50051"/>
    </source>
</evidence>
<dbReference type="PROSITE" id="PS50051">
    <property type="entry name" value="MCM_2"/>
    <property type="match status" value="1"/>
</dbReference>
<sequence length="999" mass="114736">MPRRKVDLQHHKRRTPISMSRTGNQQPVQSAPLQAHDASKEANFDERGDVERELMGEAIYDAEEEEAEEEGEDLLGGDNEFVGGAADAEREARVFMDLGVDPNIYDPDYIDDAQYDGLDPRHRRAVEKMMDYRDYKQSRRQRENIRGNFLENETLRQLLEEDDEETENMRRLEERVQRRRKYQSAAAQVEAPDLSNLENAKGALLIEAKSSIFDERIQEAVDTCFRYFLAEFSLQEIDENNKDDSAFYQNKIEKMLLEESTCLYVNATHLFRFHCENLLKWIEHKPLPVLEVMNDTLAIEVQQHNAELFTKVFKDLSFRTILTDWPYSTNLRSLRSFDLNTLIRISGVITKRGNVLPRLKVMYLTCSICGMTMSEYPIYFHENSKIQLPKNCLNCQGSNFIVNRLRTVYSDFQRLTLQESPGSVPAGRSARQKELIVTSELVDFVKPGDEVEVIGIYKTKYDTGLNYRLGFPVLATEIEVNNIVRKEDIRVDELSLEDISDITKLSKDPHIRERIISSIAPSIWGHKDLKTALAYAMFGGDPSLGKSQALQYIHKTYPRTVFTNGKGASAAGLTACVRRDASTGEWLLEGGALVLADEGICLIDEFDKMTTRDRVSIHEAMEQQTISISKAGINTTLKARCSVIAAANPKHGGRYESSYTFKENVDLSDPILSRFDLIVVMRDIVSDKHQTLLPIELFLQPNIDQDFYLAQYVVTNHQLNHPDLYTTVDYEERIKTLEQSMHGCQAYEPIDQDLLRKYIIYARSCCKPNLDELKDKEILEKLSNFYSKIRQRAAHSGGLPMTPRHIESMIRISEANAKMRLSPRVTSKDIDYAIATLLDSFISSQKFAVANKLSREYARYRALARGGYDMLVEILRRSLQDLVRREALRARKTGEGIQKNIPYYEIDRSGTKLPVELFYKHASQYKYSRYQIDTWFQSDSFKTIFSLSMHGDKRFIHCKTSSLAEAKRMPSPNGADKHSHQTLLSNEEFTDDIIDLVMQ</sequence>
<evidence type="ECO:0000256" key="5">
    <source>
        <dbReference type="ARBA" id="ARBA00022705"/>
    </source>
</evidence>
<evidence type="ECO:0000256" key="16">
    <source>
        <dbReference type="SAM" id="MobiDB-lite"/>
    </source>
</evidence>
<keyword evidence="12" id="KW-0067">ATP-binding</keyword>
<keyword evidence="8" id="KW-0863">Zinc-finger</keyword>
<keyword evidence="9" id="KW-0378">Hydrolase</keyword>
<evidence type="ECO:0000256" key="9">
    <source>
        <dbReference type="ARBA" id="ARBA00022801"/>
    </source>
</evidence>
<evidence type="ECO:0000256" key="6">
    <source>
        <dbReference type="ARBA" id="ARBA00022723"/>
    </source>
</evidence>
<dbReference type="Gene3D" id="3.30.1640.10">
    <property type="entry name" value="mini-chromosome maintenance (MCM) complex, chain A, domain 1"/>
    <property type="match status" value="1"/>
</dbReference>
<dbReference type="InterPro" id="IPR031327">
    <property type="entry name" value="MCM"/>
</dbReference>
<accession>A0ABQ7J5Y2</accession>
<evidence type="ECO:0000256" key="11">
    <source>
        <dbReference type="ARBA" id="ARBA00022833"/>
    </source>
</evidence>
<feature type="region of interest" description="Disordered" evidence="16">
    <location>
        <begin position="1"/>
        <end position="47"/>
    </location>
</feature>
<feature type="compositionally biased region" description="Polar residues" evidence="16">
    <location>
        <begin position="17"/>
        <end position="32"/>
    </location>
</feature>
<dbReference type="PANTHER" id="PTHR11630:SF44">
    <property type="entry name" value="DNA REPLICATION LICENSING FACTOR MCM2"/>
    <property type="match status" value="1"/>
</dbReference>
<reference evidence="18 19" key="1">
    <citation type="journal article" date="2020" name="bioRxiv">
        <title>Metabolic contributions of an alphaproteobacterial endosymbiont in the apicomplexan Cardiosporidium cionae.</title>
        <authorList>
            <person name="Hunter E.S."/>
            <person name="Paight C.J."/>
            <person name="Lane C.E."/>
        </authorList>
    </citation>
    <scope>NUCLEOTIDE SEQUENCE [LARGE SCALE GENOMIC DNA]</scope>
    <source>
        <strain evidence="18">ESH_2018</strain>
    </source>
</reference>
<dbReference type="EMBL" id="JADAQX010000771">
    <property type="protein sequence ID" value="KAF8819402.1"/>
    <property type="molecule type" value="Genomic_DNA"/>
</dbReference>
<dbReference type="SUPFAM" id="SSF52540">
    <property type="entry name" value="P-loop containing nucleoside triphosphate hydrolases"/>
    <property type="match status" value="1"/>
</dbReference>
<dbReference type="PRINTS" id="PR01657">
    <property type="entry name" value="MCMFAMILY"/>
</dbReference>
<keyword evidence="5" id="KW-0235">DNA replication</keyword>
<dbReference type="Gene3D" id="3.40.50.300">
    <property type="entry name" value="P-loop containing nucleotide triphosphate hydrolases"/>
    <property type="match status" value="1"/>
</dbReference>
<evidence type="ECO:0000256" key="15">
    <source>
        <dbReference type="ARBA" id="ARBA00023306"/>
    </source>
</evidence>
<name>A0ABQ7J5Y2_9APIC</name>
<dbReference type="Pfam" id="PF17207">
    <property type="entry name" value="MCM_OB"/>
    <property type="match status" value="1"/>
</dbReference>
<keyword evidence="11" id="KW-0862">Zinc</keyword>
<proteinExistence type="inferred from homology"/>
<dbReference type="PRINTS" id="PR01658">
    <property type="entry name" value="MCMPROTEIN2"/>
</dbReference>
<evidence type="ECO:0000256" key="14">
    <source>
        <dbReference type="ARBA" id="ARBA00023242"/>
    </source>
</evidence>
<dbReference type="InterPro" id="IPR001208">
    <property type="entry name" value="MCM_dom"/>
</dbReference>
<organism evidence="18 19">
    <name type="scientific">Cardiosporidium cionae</name>
    <dbReference type="NCBI Taxonomy" id="476202"/>
    <lineage>
        <taxon>Eukaryota</taxon>
        <taxon>Sar</taxon>
        <taxon>Alveolata</taxon>
        <taxon>Apicomplexa</taxon>
        <taxon>Aconoidasida</taxon>
        <taxon>Nephromycida</taxon>
        <taxon>Cardiosporidium</taxon>
    </lineage>
</organism>
<evidence type="ECO:0000256" key="4">
    <source>
        <dbReference type="ARBA" id="ARBA00018925"/>
    </source>
</evidence>
<dbReference type="EC" id="3.6.4.12" evidence="3"/>
<feature type="domain" description="MCM C-terminal AAA(+) ATPase" evidence="17">
    <location>
        <begin position="511"/>
        <end position="697"/>
    </location>
</feature>
<evidence type="ECO:0000313" key="19">
    <source>
        <dbReference type="Proteomes" id="UP000823046"/>
    </source>
</evidence>
<dbReference type="InterPro" id="IPR027925">
    <property type="entry name" value="MCM_N"/>
</dbReference>
<comment type="caution">
    <text evidence="18">The sequence shown here is derived from an EMBL/GenBank/DDBJ whole genome shotgun (WGS) entry which is preliminary data.</text>
</comment>
<dbReference type="Gene3D" id="2.20.28.10">
    <property type="match status" value="1"/>
</dbReference>
<dbReference type="InterPro" id="IPR018525">
    <property type="entry name" value="MCM_CS"/>
</dbReference>
<keyword evidence="15" id="KW-0131">Cell cycle</keyword>
<keyword evidence="14" id="KW-0539">Nucleus</keyword>
<dbReference type="Proteomes" id="UP000823046">
    <property type="component" value="Unassembled WGS sequence"/>
</dbReference>
<evidence type="ECO:0000256" key="13">
    <source>
        <dbReference type="ARBA" id="ARBA00023125"/>
    </source>
</evidence>
<keyword evidence="19" id="KW-1185">Reference proteome</keyword>
<dbReference type="InterPro" id="IPR041562">
    <property type="entry name" value="MCM_lid"/>
</dbReference>
<comment type="subcellular location">
    <subcellularLocation>
        <location evidence="1">Nucleus</location>
    </subcellularLocation>
</comment>
<dbReference type="SMART" id="SM00350">
    <property type="entry name" value="MCM"/>
    <property type="match status" value="1"/>
</dbReference>
<keyword evidence="6" id="KW-0479">Metal-binding</keyword>
<keyword evidence="7" id="KW-0547">Nucleotide-binding</keyword>
<dbReference type="Gene3D" id="2.40.50.140">
    <property type="entry name" value="Nucleic acid-binding proteins"/>
    <property type="match status" value="1"/>
</dbReference>
<dbReference type="Pfam" id="PF17855">
    <property type="entry name" value="MCM_lid"/>
    <property type="match status" value="1"/>
</dbReference>
<keyword evidence="13" id="KW-0238">DNA-binding</keyword>
<dbReference type="Pfam" id="PF00493">
    <property type="entry name" value="MCM"/>
    <property type="match status" value="1"/>
</dbReference>
<feature type="compositionally biased region" description="Basic and acidic residues" evidence="16">
    <location>
        <begin position="37"/>
        <end position="47"/>
    </location>
</feature>
<dbReference type="Pfam" id="PF14551">
    <property type="entry name" value="MCM_N"/>
    <property type="match status" value="1"/>
</dbReference>
<evidence type="ECO:0000256" key="3">
    <source>
        <dbReference type="ARBA" id="ARBA00012551"/>
    </source>
</evidence>
<dbReference type="InterPro" id="IPR008045">
    <property type="entry name" value="MCM2"/>
</dbReference>
<dbReference type="SUPFAM" id="SSF50249">
    <property type="entry name" value="Nucleic acid-binding proteins"/>
    <property type="match status" value="1"/>
</dbReference>
<dbReference type="PANTHER" id="PTHR11630">
    <property type="entry name" value="DNA REPLICATION LICENSING FACTOR MCM FAMILY MEMBER"/>
    <property type="match status" value="1"/>
</dbReference>